<evidence type="ECO:0000313" key="3">
    <source>
        <dbReference type="EMBL" id="OPJ62127.1"/>
    </source>
</evidence>
<keyword evidence="1" id="KW-0812">Transmembrane</keyword>
<gene>
    <name evidence="3" type="ORF">CLORY_19500</name>
</gene>
<feature type="domain" description="DUF58" evidence="2">
    <location>
        <begin position="198"/>
        <end position="369"/>
    </location>
</feature>
<evidence type="ECO:0000259" key="2">
    <source>
        <dbReference type="Pfam" id="PF01882"/>
    </source>
</evidence>
<protein>
    <recommendedName>
        <fullName evidence="2">DUF58 domain-containing protein</fullName>
    </recommendedName>
</protein>
<name>A0A1V4IRN1_9CLOT</name>
<reference evidence="3 4" key="1">
    <citation type="submission" date="2017-03" db="EMBL/GenBank/DDBJ databases">
        <title>Genome sequence of Clostridium oryzae DSM 28571.</title>
        <authorList>
            <person name="Poehlein A."/>
            <person name="Daniel R."/>
        </authorList>
    </citation>
    <scope>NUCLEOTIDE SEQUENCE [LARGE SCALE GENOMIC DNA]</scope>
    <source>
        <strain evidence="3 4">DSM 28571</strain>
    </source>
</reference>
<feature type="transmembrane region" description="Helical" evidence="1">
    <location>
        <begin position="30"/>
        <end position="48"/>
    </location>
</feature>
<keyword evidence="1" id="KW-1133">Transmembrane helix</keyword>
<proteinExistence type="predicted"/>
<dbReference type="STRING" id="1450648.CLORY_19500"/>
<dbReference type="Proteomes" id="UP000190080">
    <property type="component" value="Unassembled WGS sequence"/>
</dbReference>
<keyword evidence="1" id="KW-0472">Membrane</keyword>
<dbReference type="Pfam" id="PF01882">
    <property type="entry name" value="DUF58"/>
    <property type="match status" value="1"/>
</dbReference>
<dbReference type="AlphaFoldDB" id="A0A1V4IRN1"/>
<accession>A0A1V4IRN1</accession>
<dbReference type="RefSeq" id="WP_079423747.1">
    <property type="nucleotide sequence ID" value="NZ_MZGV01000017.1"/>
</dbReference>
<dbReference type="SUPFAM" id="SSF53300">
    <property type="entry name" value="vWA-like"/>
    <property type="match status" value="1"/>
</dbReference>
<dbReference type="PANTHER" id="PTHR33608">
    <property type="entry name" value="BLL2464 PROTEIN"/>
    <property type="match status" value="1"/>
</dbReference>
<sequence>MNITKRFIYILSIGILLLGLSFIWHNALTIFIIYDVICCALLIIDYVISEKDTDFQITRTGEETLSIYEEENISFEIYNLSSRRLNFQIIDEVPEFHFKAENPIIKKEVAPHQKEIVSYILVPTKRGAFTFKNVYVKFTGKLGLCSKMFKVDLSREYKIYPNIKNLRKYRLSICNNRAFRNGQRSLKTLGRGTAFESLREYVPGDEYRKINWKATARENKPIINQYEPEKNQHVYMFIDTGRSMSYTVRGYRKLDLAVNTALVMSDVVNQGGDKSGLLIFNTGVKNMIMPGKGAGHRNKMLEALYHIDYTNETSNYDEAFYHFKRKERHRSIVFMLTDFETTEEAEEMLKVLPAVSKNSIVVIIFIKNDKLEEMAARRAKNGEEVFNKGTALEMLQDRKRIISFLNRKGVFCIECEAEKVEFTAVNKYLEIKNKNYI</sequence>
<dbReference type="EMBL" id="MZGV01000017">
    <property type="protein sequence ID" value="OPJ62127.1"/>
    <property type="molecule type" value="Genomic_DNA"/>
</dbReference>
<dbReference type="PANTHER" id="PTHR33608:SF3">
    <property type="entry name" value="SLR2013 PROTEIN"/>
    <property type="match status" value="1"/>
</dbReference>
<organism evidence="3 4">
    <name type="scientific">Clostridium oryzae</name>
    <dbReference type="NCBI Taxonomy" id="1450648"/>
    <lineage>
        <taxon>Bacteria</taxon>
        <taxon>Bacillati</taxon>
        <taxon>Bacillota</taxon>
        <taxon>Clostridia</taxon>
        <taxon>Eubacteriales</taxon>
        <taxon>Clostridiaceae</taxon>
        <taxon>Clostridium</taxon>
    </lineage>
</organism>
<evidence type="ECO:0000313" key="4">
    <source>
        <dbReference type="Proteomes" id="UP000190080"/>
    </source>
</evidence>
<feature type="transmembrane region" description="Helical" evidence="1">
    <location>
        <begin position="7"/>
        <end position="24"/>
    </location>
</feature>
<keyword evidence="4" id="KW-1185">Reference proteome</keyword>
<evidence type="ECO:0000256" key="1">
    <source>
        <dbReference type="SAM" id="Phobius"/>
    </source>
</evidence>
<comment type="caution">
    <text evidence="3">The sequence shown here is derived from an EMBL/GenBank/DDBJ whole genome shotgun (WGS) entry which is preliminary data.</text>
</comment>
<dbReference type="InterPro" id="IPR036465">
    <property type="entry name" value="vWFA_dom_sf"/>
</dbReference>
<dbReference type="OrthoDB" id="9778037at2"/>
<dbReference type="Gene3D" id="3.40.50.410">
    <property type="entry name" value="von Willebrand factor, type A domain"/>
    <property type="match status" value="1"/>
</dbReference>
<dbReference type="InterPro" id="IPR002881">
    <property type="entry name" value="DUF58"/>
</dbReference>